<dbReference type="Proteomes" id="UP000249390">
    <property type="component" value="Unassembled WGS sequence"/>
</dbReference>
<dbReference type="PANTHER" id="PTHR33233:SF14">
    <property type="entry name" value="ENDONUCLEASE_EXONUCLEASE_PHOSPHATASE"/>
    <property type="match status" value="1"/>
</dbReference>
<accession>A0A328D9I3</accession>
<keyword evidence="4" id="KW-1185">Reference proteome</keyword>
<dbReference type="InterPro" id="IPR025558">
    <property type="entry name" value="DUF4283"/>
</dbReference>
<reference evidence="3 4" key="1">
    <citation type="submission" date="2018-06" db="EMBL/GenBank/DDBJ databases">
        <title>The Genome of Cuscuta australis (Dodder) Provides Insight into the Evolution of Plant Parasitism.</title>
        <authorList>
            <person name="Liu H."/>
        </authorList>
    </citation>
    <scope>NUCLEOTIDE SEQUENCE [LARGE SCALE GENOMIC DNA]</scope>
    <source>
        <strain evidence="4">cv. Yunnan</strain>
        <tissue evidence="3">Vines</tissue>
    </source>
</reference>
<feature type="region of interest" description="Disordered" evidence="1">
    <location>
        <begin position="1"/>
        <end position="55"/>
    </location>
</feature>
<dbReference type="PANTHER" id="PTHR33233">
    <property type="entry name" value="ENDONUCLEASE/EXONUCLEASE/PHOSPHATASE"/>
    <property type="match status" value="1"/>
</dbReference>
<dbReference type="Pfam" id="PF14111">
    <property type="entry name" value="DUF4283"/>
    <property type="match status" value="1"/>
</dbReference>
<gene>
    <name evidence="3" type="ORF">DM860_017575</name>
</gene>
<dbReference type="EMBL" id="NQVE01000174">
    <property type="protein sequence ID" value="RAL42395.1"/>
    <property type="molecule type" value="Genomic_DNA"/>
</dbReference>
<evidence type="ECO:0000313" key="4">
    <source>
        <dbReference type="Proteomes" id="UP000249390"/>
    </source>
</evidence>
<name>A0A328D9I3_9ASTE</name>
<comment type="caution">
    <text evidence="3">The sequence shown here is derived from an EMBL/GenBank/DDBJ whole genome shotgun (WGS) entry which is preliminary data.</text>
</comment>
<evidence type="ECO:0000256" key="1">
    <source>
        <dbReference type="SAM" id="MobiDB-lite"/>
    </source>
</evidence>
<sequence length="357" mass="41693">MRKRGRPPKTDGKPIMTDNFTAEEPPEKEIPSDITSGHKTKDEDSGFTGTLDPDPNMIKANKTVTKQSKSYAEVVAIQDELNLDLKYIPAEIIDGTPVARFSTNDIIEPGEYWESALICCVLGANPSLEVIRGFLTRIWKLYEIDDVSLLKESQFIVRLKKKEDRDEIVKRKYYYMDKKPVYVQQWYPGCKVDIMNRKDIPIWIQFPELEMKYWSLTGLSRLGSTIGKPIKRDGATASRRKWAYARIMIEVHINQSFPDQVNFINEEGRVITQNVTYEWAPTICSHCDRMGHKQENCRRKSALKVPNGTKKWYEEEILRRLMRRKMRNTTMRRKKKSHKLLPPLNWMGTIRKTMQKS</sequence>
<evidence type="ECO:0000313" key="3">
    <source>
        <dbReference type="EMBL" id="RAL42395.1"/>
    </source>
</evidence>
<proteinExistence type="predicted"/>
<evidence type="ECO:0000259" key="2">
    <source>
        <dbReference type="Pfam" id="PF14111"/>
    </source>
</evidence>
<feature type="domain" description="DUF4283" evidence="2">
    <location>
        <begin position="112"/>
        <end position="192"/>
    </location>
</feature>
<dbReference type="AlphaFoldDB" id="A0A328D9I3"/>
<protein>
    <recommendedName>
        <fullName evidence="2">DUF4283 domain-containing protein</fullName>
    </recommendedName>
</protein>
<organism evidence="3 4">
    <name type="scientific">Cuscuta australis</name>
    <dbReference type="NCBI Taxonomy" id="267555"/>
    <lineage>
        <taxon>Eukaryota</taxon>
        <taxon>Viridiplantae</taxon>
        <taxon>Streptophyta</taxon>
        <taxon>Embryophyta</taxon>
        <taxon>Tracheophyta</taxon>
        <taxon>Spermatophyta</taxon>
        <taxon>Magnoliopsida</taxon>
        <taxon>eudicotyledons</taxon>
        <taxon>Gunneridae</taxon>
        <taxon>Pentapetalae</taxon>
        <taxon>asterids</taxon>
        <taxon>lamiids</taxon>
        <taxon>Solanales</taxon>
        <taxon>Convolvulaceae</taxon>
        <taxon>Cuscuteae</taxon>
        <taxon>Cuscuta</taxon>
        <taxon>Cuscuta subgen. Grammica</taxon>
        <taxon>Cuscuta sect. Cleistogrammica</taxon>
    </lineage>
</organism>